<dbReference type="Gene3D" id="1.20.1440.110">
    <property type="entry name" value="acylaminoacyl peptidase"/>
    <property type="match status" value="1"/>
</dbReference>
<dbReference type="Proteomes" id="UP000460221">
    <property type="component" value="Unassembled WGS sequence"/>
</dbReference>
<protein>
    <submittedName>
        <fullName evidence="2">Dipeptidyl aminopeptidase</fullName>
    </submittedName>
</protein>
<sequence length="414" mass="44823">MPTIAPSCSDAHRVYDTGFFADDRDYTVRSLLGKASRGCADAGEVLATIAAVTEDDHRAWFDAWVALGRRIREVALTSEAGGHRVSAARANLRAATYFATAVSAIDGLGGDDSLLLPTFREHRAAWDGFVATTRWPVERIDIPYGTTTMPGWFFRPDATRERRRTLVMVNGSDGSLSGLWAEGAEGALERGYNVLLFDGPGQQSMLFERGIPFDPDWGPVLTSVIDVLVERTDVDPDRLCASAISQGGYWLPQALATEHRFVAAVVDGGVVDVGRTWLANIPAPLVDMYLAGDIATFERQMAAGLAAAGGAAGLRTWNFRARPYGTSGFAATLDQVRRFDLTAVAGTIATPLLVTDCPDEQFFPGQSEELVGLVAGAGLCTFTAEEGARFHCQPMARELTEQRIFDWLDEQLAH</sequence>
<dbReference type="EMBL" id="WLYK01000001">
    <property type="protein sequence ID" value="MTD12377.1"/>
    <property type="molecule type" value="Genomic_DNA"/>
</dbReference>
<name>A0A7K1FE42_9ACTN</name>
<evidence type="ECO:0000313" key="2">
    <source>
        <dbReference type="EMBL" id="MTD12377.1"/>
    </source>
</evidence>
<organism evidence="2 3">
    <name type="scientific">Nakamurella alba</name>
    <dbReference type="NCBI Taxonomy" id="2665158"/>
    <lineage>
        <taxon>Bacteria</taxon>
        <taxon>Bacillati</taxon>
        <taxon>Actinomycetota</taxon>
        <taxon>Actinomycetes</taxon>
        <taxon>Nakamurellales</taxon>
        <taxon>Nakamurellaceae</taxon>
        <taxon>Nakamurella</taxon>
    </lineage>
</organism>
<dbReference type="GO" id="GO:0004177">
    <property type="term" value="F:aminopeptidase activity"/>
    <property type="evidence" value="ECO:0007669"/>
    <property type="project" value="UniProtKB-KW"/>
</dbReference>
<evidence type="ECO:0000256" key="1">
    <source>
        <dbReference type="ARBA" id="ARBA00008645"/>
    </source>
</evidence>
<evidence type="ECO:0000313" key="3">
    <source>
        <dbReference type="Proteomes" id="UP000460221"/>
    </source>
</evidence>
<dbReference type="InterPro" id="IPR050261">
    <property type="entry name" value="FrsA_esterase"/>
</dbReference>
<keyword evidence="2" id="KW-0645">Protease</keyword>
<dbReference type="PANTHER" id="PTHR22946:SF12">
    <property type="entry name" value="CONIDIAL PIGMENT BIOSYNTHESIS PROTEIN AYG1 (AFU_ORTHOLOGUE AFUA_2G17550)"/>
    <property type="match status" value="1"/>
</dbReference>
<gene>
    <name evidence="2" type="ORF">GIS00_00275</name>
</gene>
<accession>A0A7K1FE42</accession>
<keyword evidence="3" id="KW-1185">Reference proteome</keyword>
<dbReference type="AlphaFoldDB" id="A0A7K1FE42"/>
<comment type="caution">
    <text evidence="2">The sequence shown here is derived from an EMBL/GenBank/DDBJ whole genome shotgun (WGS) entry which is preliminary data.</text>
</comment>
<reference evidence="2 3" key="1">
    <citation type="submission" date="2019-11" db="EMBL/GenBank/DDBJ databases">
        <authorList>
            <person name="Jiang L.-Q."/>
        </authorList>
    </citation>
    <scope>NUCLEOTIDE SEQUENCE [LARGE SCALE GENOMIC DNA]</scope>
    <source>
        <strain evidence="2 3">YIM 132087</strain>
    </source>
</reference>
<dbReference type="Gene3D" id="3.40.50.1820">
    <property type="entry name" value="alpha/beta hydrolase"/>
    <property type="match status" value="1"/>
</dbReference>
<dbReference type="PANTHER" id="PTHR22946">
    <property type="entry name" value="DIENELACTONE HYDROLASE DOMAIN-CONTAINING PROTEIN-RELATED"/>
    <property type="match status" value="1"/>
</dbReference>
<keyword evidence="2" id="KW-0378">Hydrolase</keyword>
<keyword evidence="2" id="KW-0031">Aminopeptidase</keyword>
<comment type="similarity">
    <text evidence="1">Belongs to the AB hydrolase superfamily.</text>
</comment>
<dbReference type="SUPFAM" id="SSF53474">
    <property type="entry name" value="alpha/beta-Hydrolases"/>
    <property type="match status" value="1"/>
</dbReference>
<dbReference type="RefSeq" id="WP_154766453.1">
    <property type="nucleotide sequence ID" value="NZ_WLYK01000001.1"/>
</dbReference>
<dbReference type="InterPro" id="IPR029058">
    <property type="entry name" value="AB_hydrolase_fold"/>
</dbReference>
<proteinExistence type="inferred from homology"/>